<reference evidence="1 2" key="1">
    <citation type="journal article" date="2018" name="Int. J. Syst. Evol. Microbiol.">
        <title>Paraburkholderia azotifigens sp. nov., a nitrogen-fixing bacterium isolated from paddy soil.</title>
        <authorList>
            <person name="Choi G.M."/>
            <person name="Im W.T."/>
        </authorList>
    </citation>
    <scope>NUCLEOTIDE SEQUENCE [LARGE SCALE GENOMIC DNA]</scope>
    <source>
        <strain evidence="1 2">NF 2-5-3</strain>
    </source>
</reference>
<comment type="caution">
    <text evidence="1">The sequence shown here is derived from an EMBL/GenBank/DDBJ whole genome shotgun (WGS) entry which is preliminary data.</text>
</comment>
<proteinExistence type="predicted"/>
<dbReference type="EMBL" id="VOQS01000005">
    <property type="protein sequence ID" value="TXC79096.1"/>
    <property type="molecule type" value="Genomic_DNA"/>
</dbReference>
<gene>
    <name evidence="1" type="ORF">FRZ40_32235</name>
</gene>
<evidence type="ECO:0000313" key="2">
    <source>
        <dbReference type="Proteomes" id="UP000321776"/>
    </source>
</evidence>
<sequence length="184" mass="20249">MHIPSTDVGTLLDNLDVDLLAAIQAHMEERGSSSSAYVVPMTSIFIVRERTEERCAFIAVPQTSRNDVDIGFKRIFSEVRVTPDRKQRACLMLADGAVALAEAAVVGVDPLQYKRLAIIWMFADEIAISEYSYSNATSEALLRASRVADAHARSEQRGTGLRSTGKQTIVEVFDIFDVDGRIPS</sequence>
<dbReference type="Proteomes" id="UP000321776">
    <property type="component" value="Unassembled WGS sequence"/>
</dbReference>
<evidence type="ECO:0000313" key="1">
    <source>
        <dbReference type="EMBL" id="TXC79096.1"/>
    </source>
</evidence>
<name>A0A5C6V3G2_9BURK</name>
<protein>
    <submittedName>
        <fullName evidence="1">Uncharacterized protein</fullName>
    </submittedName>
</protein>
<dbReference type="RefSeq" id="WP_147236915.1">
    <property type="nucleotide sequence ID" value="NZ_VOQS01000005.1"/>
</dbReference>
<dbReference type="AlphaFoldDB" id="A0A5C6V3G2"/>
<accession>A0A5C6V3G2</accession>
<organism evidence="1 2">
    <name type="scientific">Paraburkholderia azotifigens</name>
    <dbReference type="NCBI Taxonomy" id="2057004"/>
    <lineage>
        <taxon>Bacteria</taxon>
        <taxon>Pseudomonadati</taxon>
        <taxon>Pseudomonadota</taxon>
        <taxon>Betaproteobacteria</taxon>
        <taxon>Burkholderiales</taxon>
        <taxon>Burkholderiaceae</taxon>
        <taxon>Paraburkholderia</taxon>
    </lineage>
</organism>